<evidence type="ECO:0000256" key="2">
    <source>
        <dbReference type="ARBA" id="ARBA00022670"/>
    </source>
</evidence>
<dbReference type="AlphaFoldDB" id="A0A354LZK6"/>
<evidence type="ECO:0000256" key="7">
    <source>
        <dbReference type="ARBA" id="ARBA00022833"/>
    </source>
</evidence>
<evidence type="ECO:0000256" key="11">
    <source>
        <dbReference type="PIRSR" id="PIRSR627057-1"/>
    </source>
</evidence>
<keyword evidence="10 14" id="KW-0472">Membrane</keyword>
<evidence type="ECO:0000256" key="3">
    <source>
        <dbReference type="ARBA" id="ARBA00022692"/>
    </source>
</evidence>
<dbReference type="Pfam" id="PF16491">
    <property type="entry name" value="Peptidase_M48_N"/>
    <property type="match status" value="1"/>
</dbReference>
<comment type="similarity">
    <text evidence="13">Belongs to the peptidase M48 family.</text>
</comment>
<keyword evidence="8 14" id="KW-1133">Transmembrane helix</keyword>
<evidence type="ECO:0000256" key="12">
    <source>
        <dbReference type="PIRSR" id="PIRSR627057-2"/>
    </source>
</evidence>
<feature type="transmembrane region" description="Helical" evidence="14">
    <location>
        <begin position="6"/>
        <end position="24"/>
    </location>
</feature>
<dbReference type="Gene3D" id="3.30.2010.10">
    <property type="entry name" value="Metalloproteases ('zincins'), catalytic domain"/>
    <property type="match status" value="1"/>
</dbReference>
<evidence type="ECO:0000256" key="1">
    <source>
        <dbReference type="ARBA" id="ARBA00004477"/>
    </source>
</evidence>
<feature type="transmembrane region" description="Helical" evidence="14">
    <location>
        <begin position="61"/>
        <end position="84"/>
    </location>
</feature>
<evidence type="ECO:0000256" key="8">
    <source>
        <dbReference type="ARBA" id="ARBA00022989"/>
    </source>
</evidence>
<protein>
    <submittedName>
        <fullName evidence="17">Peptidase M48</fullName>
    </submittedName>
</protein>
<evidence type="ECO:0000256" key="14">
    <source>
        <dbReference type="SAM" id="Phobius"/>
    </source>
</evidence>
<dbReference type="RefSeq" id="WP_122303975.1">
    <property type="nucleotide sequence ID" value="NZ_CAWVAS010000101.1"/>
</dbReference>
<feature type="transmembrane region" description="Helical" evidence="14">
    <location>
        <begin position="96"/>
        <end position="114"/>
    </location>
</feature>
<keyword evidence="9 13" id="KW-0482">Metalloprotease</keyword>
<comment type="subcellular location">
    <subcellularLocation>
        <location evidence="1">Endoplasmic reticulum membrane</location>
        <topology evidence="1">Multi-pass membrane protein</topology>
    </subcellularLocation>
</comment>
<evidence type="ECO:0000259" key="16">
    <source>
        <dbReference type="Pfam" id="PF16491"/>
    </source>
</evidence>
<feature type="active site" description="Proton donor" evidence="11">
    <location>
        <position position="357"/>
    </location>
</feature>
<keyword evidence="4 12" id="KW-0479">Metal-binding</keyword>
<name>A0A354LZK6_9BACT</name>
<feature type="transmembrane region" description="Helical" evidence="14">
    <location>
        <begin position="325"/>
        <end position="348"/>
    </location>
</feature>
<dbReference type="Proteomes" id="UP000262954">
    <property type="component" value="Unassembled WGS sequence"/>
</dbReference>
<comment type="cofactor">
    <cofactor evidence="12 13">
        <name>Zn(2+)</name>
        <dbReference type="ChEBI" id="CHEBI:29105"/>
    </cofactor>
    <text evidence="12 13">Binds 1 zinc ion per subunit.</text>
</comment>
<feature type="binding site" evidence="12">
    <location>
        <position position="275"/>
    </location>
    <ligand>
        <name>Zn(2+)</name>
        <dbReference type="ChEBI" id="CHEBI:29105"/>
        <note>catalytic</note>
    </ligand>
</feature>
<accession>A0A354LZK6</accession>
<feature type="active site" evidence="11">
    <location>
        <position position="276"/>
    </location>
</feature>
<evidence type="ECO:0000256" key="4">
    <source>
        <dbReference type="ARBA" id="ARBA00022723"/>
    </source>
</evidence>
<feature type="transmembrane region" description="Helical" evidence="14">
    <location>
        <begin position="173"/>
        <end position="192"/>
    </location>
</feature>
<dbReference type="PANTHER" id="PTHR10120">
    <property type="entry name" value="CAAX PRENYL PROTEASE 1"/>
    <property type="match status" value="1"/>
</dbReference>
<dbReference type="InterPro" id="IPR032456">
    <property type="entry name" value="Peptidase_M48_N"/>
</dbReference>
<dbReference type="InterPro" id="IPR001915">
    <property type="entry name" value="Peptidase_M48"/>
</dbReference>
<evidence type="ECO:0000259" key="15">
    <source>
        <dbReference type="Pfam" id="PF01435"/>
    </source>
</evidence>
<feature type="transmembrane region" description="Helical" evidence="14">
    <location>
        <begin position="291"/>
        <end position="313"/>
    </location>
</feature>
<feature type="transmembrane region" description="Helical" evidence="14">
    <location>
        <begin position="147"/>
        <end position="167"/>
    </location>
</feature>
<dbReference type="GO" id="GO:0004222">
    <property type="term" value="F:metalloendopeptidase activity"/>
    <property type="evidence" value="ECO:0007669"/>
    <property type="project" value="InterPro"/>
</dbReference>
<sequence length="411" mass="46849">MYNWVFYIIVFFVVGEYIFSQWLASRNRRAASPVLPEMLRGLYDERKYADQQNYFKVNNRFGLITSTYTTLLVLLMLFLGGFGWLDTWAFSLFEKLIPATLFFFFVLFLVNDLLTIPFDWYDTFVIEDRFGFNKTTRKTFVADKLKSWLFGIVIGGLLLAAILWLYLWLGTSFWWVACIVVVAFSMLMNMFYSEWIVPLFNKQTPLEEGELRNAIEKFANRAGFKLNNIYVIDGSKRSTKANAYFSGLGPKKRIVLYDTLIDDLSTEEIVAVLAHEIGHYKHKHTWQMMGVSVMNTVLMFFLLSLVLNSSVLAEAMGGGTPSFPLALVAFGLLYTPLGLLTGIGINALSRRNEYQADAFAASFGLANALIGGLKKLSVKSLSNLTPDSLYVKVYYSHPTLLQRMAALQKYK</sequence>
<dbReference type="CDD" id="cd07343">
    <property type="entry name" value="M48A_Zmpste24p_like"/>
    <property type="match status" value="1"/>
</dbReference>
<organism evidence="17 18">
    <name type="scientific">Coprobacter fastidiosus</name>
    <dbReference type="NCBI Taxonomy" id="1099853"/>
    <lineage>
        <taxon>Bacteria</taxon>
        <taxon>Pseudomonadati</taxon>
        <taxon>Bacteroidota</taxon>
        <taxon>Bacteroidia</taxon>
        <taxon>Bacteroidales</taxon>
        <taxon>Barnesiellaceae</taxon>
        <taxon>Coprobacter</taxon>
    </lineage>
</organism>
<evidence type="ECO:0000256" key="9">
    <source>
        <dbReference type="ARBA" id="ARBA00023049"/>
    </source>
</evidence>
<evidence type="ECO:0000313" key="17">
    <source>
        <dbReference type="EMBL" id="HBJ07695.1"/>
    </source>
</evidence>
<dbReference type="GO" id="GO:0046872">
    <property type="term" value="F:metal ion binding"/>
    <property type="evidence" value="ECO:0007669"/>
    <property type="project" value="UniProtKB-KW"/>
</dbReference>
<dbReference type="GO" id="GO:0071586">
    <property type="term" value="P:CAAX-box protein processing"/>
    <property type="evidence" value="ECO:0007669"/>
    <property type="project" value="InterPro"/>
</dbReference>
<feature type="domain" description="CAAX prenyl protease 1 N-terminal" evidence="16">
    <location>
        <begin position="29"/>
        <end position="202"/>
    </location>
</feature>
<dbReference type="Pfam" id="PF01435">
    <property type="entry name" value="Peptidase_M48"/>
    <property type="match status" value="1"/>
</dbReference>
<gene>
    <name evidence="17" type="ORF">DDY73_01705</name>
</gene>
<comment type="caution">
    <text evidence="17">The sequence shown here is derived from an EMBL/GenBank/DDBJ whole genome shotgun (WGS) entry which is preliminary data.</text>
</comment>
<keyword evidence="3 14" id="KW-0812">Transmembrane</keyword>
<proteinExistence type="inferred from homology"/>
<evidence type="ECO:0000256" key="5">
    <source>
        <dbReference type="ARBA" id="ARBA00022801"/>
    </source>
</evidence>
<evidence type="ECO:0000256" key="10">
    <source>
        <dbReference type="ARBA" id="ARBA00023136"/>
    </source>
</evidence>
<feature type="domain" description="Peptidase M48" evidence="15">
    <location>
        <begin position="205"/>
        <end position="410"/>
    </location>
</feature>
<reference evidence="17 18" key="1">
    <citation type="journal article" date="2018" name="Nat. Biotechnol.">
        <title>A standardized bacterial taxonomy based on genome phylogeny substantially revises the tree of life.</title>
        <authorList>
            <person name="Parks D.H."/>
            <person name="Chuvochina M."/>
            <person name="Waite D.W."/>
            <person name="Rinke C."/>
            <person name="Skarshewski A."/>
            <person name="Chaumeil P.A."/>
            <person name="Hugenholtz P."/>
        </authorList>
    </citation>
    <scope>NUCLEOTIDE SEQUENCE [LARGE SCALE GENOMIC DNA]</scope>
    <source>
        <strain evidence="17">UBA11482</strain>
    </source>
</reference>
<evidence type="ECO:0000256" key="13">
    <source>
        <dbReference type="RuleBase" id="RU003983"/>
    </source>
</evidence>
<keyword evidence="6" id="KW-0256">Endoplasmic reticulum</keyword>
<keyword evidence="7 12" id="KW-0862">Zinc</keyword>
<dbReference type="FunFam" id="3.30.2010.10:FF:000002">
    <property type="entry name" value="CAAX prenyl protease"/>
    <property type="match status" value="1"/>
</dbReference>
<evidence type="ECO:0000313" key="18">
    <source>
        <dbReference type="Proteomes" id="UP000262954"/>
    </source>
</evidence>
<keyword evidence="5 13" id="KW-0378">Hydrolase</keyword>
<keyword evidence="2 13" id="KW-0645">Protease</keyword>
<evidence type="ECO:0000256" key="6">
    <source>
        <dbReference type="ARBA" id="ARBA00022824"/>
    </source>
</evidence>
<dbReference type="EMBL" id="DNWC01000026">
    <property type="protein sequence ID" value="HBJ07695.1"/>
    <property type="molecule type" value="Genomic_DNA"/>
</dbReference>
<feature type="binding site" evidence="12">
    <location>
        <position position="279"/>
    </location>
    <ligand>
        <name>Zn(2+)</name>
        <dbReference type="ChEBI" id="CHEBI:29105"/>
        <note>catalytic</note>
    </ligand>
</feature>
<dbReference type="InterPro" id="IPR027057">
    <property type="entry name" value="CAXX_Prtase_1"/>
</dbReference>
<feature type="binding site" evidence="12">
    <location>
        <position position="353"/>
    </location>
    <ligand>
        <name>Zn(2+)</name>
        <dbReference type="ChEBI" id="CHEBI:29105"/>
        <note>catalytic</note>
    </ligand>
</feature>